<dbReference type="FunFam" id="2.40.30.10:FF:000006">
    <property type="entry name" value="Elongation factor G"/>
    <property type="match status" value="1"/>
</dbReference>
<dbReference type="CDD" id="cd04170">
    <property type="entry name" value="EF-G_bact"/>
    <property type="match status" value="1"/>
</dbReference>
<dbReference type="InterPro" id="IPR004540">
    <property type="entry name" value="Transl_elong_EFG/EF2"/>
</dbReference>
<dbReference type="GO" id="GO:0032790">
    <property type="term" value="P:ribosome disassembly"/>
    <property type="evidence" value="ECO:0007669"/>
    <property type="project" value="TreeGrafter"/>
</dbReference>
<dbReference type="CDD" id="cd16262">
    <property type="entry name" value="EFG_III"/>
    <property type="match status" value="1"/>
</dbReference>
<dbReference type="InterPro" id="IPR053905">
    <property type="entry name" value="EF-G-like_DII"/>
</dbReference>
<dbReference type="Gene3D" id="3.30.70.240">
    <property type="match status" value="1"/>
</dbReference>
<comment type="caution">
    <text evidence="6">The sequence shown here is derived from an EMBL/GenBank/DDBJ whole genome shotgun (WGS) entry which is preliminary data.</text>
</comment>
<dbReference type="InterPro" id="IPR005517">
    <property type="entry name" value="Transl_elong_EFG/EF2_IV"/>
</dbReference>
<comment type="similarity">
    <text evidence="1">Belongs to the TRAFAC class translation factor GTPase superfamily. Classic translation factor GTPase family. EF-G/EF-2 subfamily.</text>
</comment>
<dbReference type="CDD" id="cd04088">
    <property type="entry name" value="EFG_mtEFG_II"/>
    <property type="match status" value="1"/>
</dbReference>
<dbReference type="FunFam" id="3.40.50.300:FF:001994">
    <property type="entry name" value="Translation elongation factor G"/>
    <property type="match status" value="1"/>
</dbReference>
<dbReference type="InterPro" id="IPR020568">
    <property type="entry name" value="Ribosomal_Su5_D2-typ_SF"/>
</dbReference>
<dbReference type="FunFam" id="3.30.230.10:FF:000003">
    <property type="entry name" value="Elongation factor G"/>
    <property type="match status" value="1"/>
</dbReference>
<dbReference type="PATRIC" id="fig|1357398.3.peg.99"/>
<dbReference type="InterPro" id="IPR000640">
    <property type="entry name" value="EFG_V-like"/>
</dbReference>
<evidence type="ECO:0000313" key="6">
    <source>
        <dbReference type="EMBL" id="ETZ31363.1"/>
    </source>
</evidence>
<proteinExistence type="inferred from homology"/>
<reference evidence="6" key="1">
    <citation type="submission" date="2014-01" db="EMBL/GenBank/DDBJ databases">
        <title>The Genome Sequence of Fusobacterium nucleatum 13_3C.</title>
        <authorList>
            <consortium name="The Broad Institute Genomics Platform"/>
            <person name="Earl A."/>
            <person name="Allen-Vercoe E."/>
            <person name="Daigneault M."/>
            <person name="Young S.K."/>
            <person name="Zeng Q."/>
            <person name="Gargeya S."/>
            <person name="Fitzgerald M."/>
            <person name="Abouelleil A."/>
            <person name="Alvarado L."/>
            <person name="Chapman S.B."/>
            <person name="Gainer-Dewar J."/>
            <person name="Goldberg J."/>
            <person name="Griggs A."/>
            <person name="Gujja S."/>
            <person name="Hansen M."/>
            <person name="Howarth C."/>
            <person name="Imamovic A."/>
            <person name="Ireland A."/>
            <person name="Larimer J."/>
            <person name="McCowan C."/>
            <person name="Murphy C."/>
            <person name="Pearson M."/>
            <person name="Poon T.W."/>
            <person name="Priest M."/>
            <person name="Roberts A."/>
            <person name="Saif S."/>
            <person name="Shea T."/>
            <person name="Sykes S."/>
            <person name="Wortman J."/>
            <person name="Nusbaum C."/>
            <person name="Birren B."/>
        </authorList>
    </citation>
    <scope>NUCLEOTIDE SEQUENCE [LARGE SCALE GENOMIC DNA]</scope>
    <source>
        <strain evidence="6">13_3C</strain>
    </source>
</reference>
<dbReference type="CDD" id="cd01434">
    <property type="entry name" value="EFG_mtEFG1_IV"/>
    <property type="match status" value="1"/>
</dbReference>
<dbReference type="SMART" id="SM00889">
    <property type="entry name" value="EFG_IV"/>
    <property type="match status" value="1"/>
</dbReference>
<evidence type="ECO:0000256" key="2">
    <source>
        <dbReference type="ARBA" id="ARBA00022741"/>
    </source>
</evidence>
<organism evidence="6">
    <name type="scientific">Fusobacterium nucleatum 13_3C</name>
    <dbReference type="NCBI Taxonomy" id="1357398"/>
    <lineage>
        <taxon>Bacteria</taxon>
        <taxon>Fusobacteriati</taxon>
        <taxon>Fusobacteriota</taxon>
        <taxon>Fusobacteriia</taxon>
        <taxon>Fusobacteriales</taxon>
        <taxon>Fusobacteriaceae</taxon>
        <taxon>Fusobacterium</taxon>
    </lineage>
</organism>
<dbReference type="InterPro" id="IPR009000">
    <property type="entry name" value="Transl_B-barrel_sf"/>
</dbReference>
<dbReference type="SUPFAM" id="SSF54211">
    <property type="entry name" value="Ribosomal protein S5 domain 2-like"/>
    <property type="match status" value="1"/>
</dbReference>
<evidence type="ECO:0000256" key="4">
    <source>
        <dbReference type="NCBIfam" id="TIGR00484"/>
    </source>
</evidence>
<dbReference type="InterPro" id="IPR014721">
    <property type="entry name" value="Ribsml_uS5_D2-typ_fold_subgr"/>
</dbReference>
<dbReference type="Pfam" id="PF00679">
    <property type="entry name" value="EFG_C"/>
    <property type="match status" value="1"/>
</dbReference>
<accession>X7SCJ1</accession>
<dbReference type="AlphaFoldDB" id="X7SCJ1"/>
<dbReference type="SUPFAM" id="SSF50447">
    <property type="entry name" value="Translation proteins"/>
    <property type="match status" value="1"/>
</dbReference>
<dbReference type="GO" id="GO:0003746">
    <property type="term" value="F:translation elongation factor activity"/>
    <property type="evidence" value="ECO:0007669"/>
    <property type="project" value="UniProtKB-UniRule"/>
</dbReference>
<protein>
    <recommendedName>
        <fullName evidence="4">Elongation factor G</fullName>
    </recommendedName>
</protein>
<dbReference type="CDD" id="cd03713">
    <property type="entry name" value="EFG_mtEFG_C"/>
    <property type="match status" value="1"/>
</dbReference>
<dbReference type="SUPFAM" id="SSF54980">
    <property type="entry name" value="EF-G C-terminal domain-like"/>
    <property type="match status" value="2"/>
</dbReference>
<name>X7SCJ1_FUSNU</name>
<dbReference type="Gene3D" id="3.40.50.300">
    <property type="entry name" value="P-loop containing nucleotide triphosphate hydrolases"/>
    <property type="match status" value="1"/>
</dbReference>
<dbReference type="NCBIfam" id="TIGR00231">
    <property type="entry name" value="small_GTP"/>
    <property type="match status" value="1"/>
</dbReference>
<dbReference type="NCBIfam" id="NF009381">
    <property type="entry name" value="PRK12740.1-5"/>
    <property type="match status" value="1"/>
</dbReference>
<dbReference type="NCBIfam" id="TIGR00484">
    <property type="entry name" value="EF-G"/>
    <property type="match status" value="1"/>
</dbReference>
<dbReference type="SUPFAM" id="SSF52540">
    <property type="entry name" value="P-loop containing nucleoside triphosphate hydrolases"/>
    <property type="match status" value="1"/>
</dbReference>
<dbReference type="InterPro" id="IPR009022">
    <property type="entry name" value="EFG_III"/>
</dbReference>
<dbReference type="InterPro" id="IPR035649">
    <property type="entry name" value="EFG_V"/>
</dbReference>
<dbReference type="FunFam" id="3.30.70.240:FF:000001">
    <property type="entry name" value="Elongation factor G"/>
    <property type="match status" value="1"/>
</dbReference>
<dbReference type="Pfam" id="PF22042">
    <property type="entry name" value="EF-G_D2"/>
    <property type="match status" value="1"/>
</dbReference>
<dbReference type="InterPro" id="IPR000795">
    <property type="entry name" value="T_Tr_GTP-bd_dom"/>
</dbReference>
<dbReference type="Gene3D" id="3.30.70.870">
    <property type="entry name" value="Elongation Factor G (Translational Gtpase), domain 3"/>
    <property type="match status" value="1"/>
</dbReference>
<sequence>MTKVQKIKINIDYLIEKKLKYKYEIILKLNILIKGAMYMKVFTTENIRNISLLGHRGSGKTTLVESILYVKDYIKRKGDVENGTTVSDFDKEEIRRIFSINTSLIPVEHNDVKLNFLDTPGYFDFVGEVVSALRVSASAVLVLDATAGVEVGTEKAWKLLEERKLPRIIFVNKMDKGYVNYPKLLNELKEKFGKKIAPFCIPIGEKDEFKGFVNVVDMVGRVFDGKECVDTPIPADIDVSEVRNLLFEAIAETDEALMDKYFAGEEFTKEEIVKGLHKGVVNGDIVPVMVGSAQQNIGIHTLLNYLELYMPCPTELFSGQRIGEDPTTQQEKIVKISSENPFSAIVFKTLVDPFIGKISFFKVNSGTIKKETEVFNPKKNKKERIAQILTMQGNKQIELDELCAGDIGATTKLQFTQTGDTLCDKNFPVVFNKIKFPKPNIYSGVLPADKNDDEKLSTAIQRVMEEDPTFVMSRNYETKQLLIGGQGEKHLYIILCKIKNKFGVHAELEDVVVSYRETILGKAEVQGKHKKQSGGAGQFGDVFIRFEHSDKDFEFVDEIKGGVVPRNYIPAVEKGLIEAKEKGVLAGYPVINFKATLYDGSYHPVDSNDLSFKLAAILAFKAGMEKAKPILLEPVVRMEIRIPEEYMGDVMGDLNKRRGRVLGMDHTETGEQLLLAEVPEAEILKYSIDLRALTQGRGEFEYEFVRYEEVPENISKKIIEERNKDK</sequence>
<evidence type="ECO:0000259" key="5">
    <source>
        <dbReference type="PROSITE" id="PS51722"/>
    </source>
</evidence>
<dbReference type="PRINTS" id="PR00315">
    <property type="entry name" value="ELONGATNFCT"/>
</dbReference>
<feature type="domain" description="Tr-type G" evidence="5">
    <location>
        <begin position="45"/>
        <end position="314"/>
    </location>
</feature>
<dbReference type="Pfam" id="PF14492">
    <property type="entry name" value="EFG_III"/>
    <property type="match status" value="1"/>
</dbReference>
<dbReference type="Pfam" id="PF00009">
    <property type="entry name" value="GTP_EFTU"/>
    <property type="match status" value="1"/>
</dbReference>
<keyword evidence="6" id="KW-0648">Protein biosynthesis</keyword>
<dbReference type="SMART" id="SM00838">
    <property type="entry name" value="EFG_C"/>
    <property type="match status" value="1"/>
</dbReference>
<evidence type="ECO:0000256" key="3">
    <source>
        <dbReference type="ARBA" id="ARBA00023134"/>
    </source>
</evidence>
<evidence type="ECO:0000256" key="1">
    <source>
        <dbReference type="ARBA" id="ARBA00005870"/>
    </source>
</evidence>
<dbReference type="GO" id="GO:0005525">
    <property type="term" value="F:GTP binding"/>
    <property type="evidence" value="ECO:0007669"/>
    <property type="project" value="UniProtKB-UniRule"/>
</dbReference>
<dbReference type="PROSITE" id="PS51722">
    <property type="entry name" value="G_TR_2"/>
    <property type="match status" value="1"/>
</dbReference>
<dbReference type="InterPro" id="IPR005225">
    <property type="entry name" value="Small_GTP-bd"/>
</dbReference>
<dbReference type="EMBL" id="JAOZ01000001">
    <property type="protein sequence ID" value="ETZ31363.1"/>
    <property type="molecule type" value="Genomic_DNA"/>
</dbReference>
<dbReference type="GO" id="GO:0003924">
    <property type="term" value="F:GTPase activity"/>
    <property type="evidence" value="ECO:0007669"/>
    <property type="project" value="InterPro"/>
</dbReference>
<gene>
    <name evidence="6" type="ORF">HMPREF2085_00107</name>
</gene>
<dbReference type="PANTHER" id="PTHR43261">
    <property type="entry name" value="TRANSLATION ELONGATION FACTOR G-RELATED"/>
    <property type="match status" value="1"/>
</dbReference>
<dbReference type="InterPro" id="IPR035647">
    <property type="entry name" value="EFG_III/V"/>
</dbReference>
<keyword evidence="6" id="KW-0251">Elongation factor</keyword>
<dbReference type="NCBIfam" id="NF009891">
    <property type="entry name" value="PRK13351.1-1"/>
    <property type="match status" value="1"/>
</dbReference>
<dbReference type="InterPro" id="IPR047872">
    <property type="entry name" value="EFG_IV"/>
</dbReference>
<dbReference type="InterPro" id="IPR041095">
    <property type="entry name" value="EFG_II"/>
</dbReference>
<dbReference type="PANTHER" id="PTHR43261:SF6">
    <property type="entry name" value="ELONGATION FACTOR G-LIKE PROTEIN"/>
    <property type="match status" value="1"/>
</dbReference>
<dbReference type="Gene3D" id="2.40.30.10">
    <property type="entry name" value="Translation factors"/>
    <property type="match status" value="1"/>
</dbReference>
<keyword evidence="2" id="KW-0547">Nucleotide-binding</keyword>
<dbReference type="InterPro" id="IPR027417">
    <property type="entry name" value="P-loop_NTPase"/>
</dbReference>
<keyword evidence="3" id="KW-0342">GTP-binding</keyword>
<dbReference type="Gene3D" id="3.30.230.10">
    <property type="match status" value="1"/>
</dbReference>
<dbReference type="HOGENOM" id="CLU_002794_4_1_0"/>
<dbReference type="Pfam" id="PF03764">
    <property type="entry name" value="EFG_IV"/>
    <property type="match status" value="1"/>
</dbReference>